<dbReference type="EMBL" id="VOLQ01000029">
    <property type="protein sequence ID" value="TWX64684.1"/>
    <property type="molecule type" value="Genomic_DNA"/>
</dbReference>
<dbReference type="Proteomes" id="UP000321525">
    <property type="component" value="Unassembled WGS sequence"/>
</dbReference>
<accession>A0A5C6Q6S3</accession>
<evidence type="ECO:0000313" key="3">
    <source>
        <dbReference type="EMBL" id="TWX64684.1"/>
    </source>
</evidence>
<keyword evidence="1" id="KW-1133">Transmembrane helix</keyword>
<protein>
    <submittedName>
        <fullName evidence="3">Uncharacterized protein</fullName>
    </submittedName>
</protein>
<dbReference type="Proteomes" id="UP000321917">
    <property type="component" value="Unassembled WGS sequence"/>
</dbReference>
<gene>
    <name evidence="2" type="ORF">ESZ26_15735</name>
    <name evidence="3" type="ORF">ESZ27_13790</name>
</gene>
<dbReference type="RefSeq" id="WP_146800415.1">
    <property type="nucleotide sequence ID" value="NZ_VOLP01000025.1"/>
</dbReference>
<evidence type="ECO:0000313" key="5">
    <source>
        <dbReference type="Proteomes" id="UP000321917"/>
    </source>
</evidence>
<keyword evidence="1" id="KW-0812">Transmembrane</keyword>
<comment type="caution">
    <text evidence="3">The sequence shown here is derived from an EMBL/GenBank/DDBJ whole genome shotgun (WGS) entry which is preliminary data.</text>
</comment>
<dbReference type="AlphaFoldDB" id="A0A5C6Q6S3"/>
<keyword evidence="1" id="KW-0472">Membrane</keyword>
<organism evidence="3 5">
    <name type="scientific">Colwellia hornerae</name>
    <dbReference type="NCBI Taxonomy" id="89402"/>
    <lineage>
        <taxon>Bacteria</taxon>
        <taxon>Pseudomonadati</taxon>
        <taxon>Pseudomonadota</taxon>
        <taxon>Gammaproteobacteria</taxon>
        <taxon>Alteromonadales</taxon>
        <taxon>Colwelliaceae</taxon>
        <taxon>Colwellia</taxon>
    </lineage>
</organism>
<evidence type="ECO:0000313" key="4">
    <source>
        <dbReference type="Proteomes" id="UP000321525"/>
    </source>
</evidence>
<reference evidence="3 5" key="1">
    <citation type="submission" date="2019-07" db="EMBL/GenBank/DDBJ databases">
        <title>Genomes of sea-ice associated Colwellia species.</title>
        <authorList>
            <person name="Bowman J.P."/>
        </authorList>
    </citation>
    <scope>NUCLEOTIDE SEQUENCE [LARGE SCALE GENOMIC DNA]</scope>
    <source>
        <strain evidence="2 4">ACAM 607</strain>
        <strain evidence="3 5">IC036</strain>
    </source>
</reference>
<dbReference type="EMBL" id="VOLR01000026">
    <property type="protein sequence ID" value="TWX55814.1"/>
    <property type="molecule type" value="Genomic_DNA"/>
</dbReference>
<evidence type="ECO:0000313" key="2">
    <source>
        <dbReference type="EMBL" id="TWX55814.1"/>
    </source>
</evidence>
<keyword evidence="4" id="KW-1185">Reference proteome</keyword>
<name>A0A5C6Q6S3_9GAMM</name>
<sequence length="179" mass="20780">MNFNPKQCYQIESTLKGFIEVPDTFESKIVKAKLSISLNKLVLLTFLVVIAYFGYEKYALHNTEQKQASAFILTPQVNDIYFLDMRLINDKLNPKHKYRLAKVVSVSGGNTAIVYGRVFYQWQNAVVNSIKYDDLNNNNYFELIPDYIPFSSIKQMRANGAIYLVKRPIRNRLYGKFVN</sequence>
<proteinExistence type="predicted"/>
<feature type="transmembrane region" description="Helical" evidence="1">
    <location>
        <begin position="38"/>
        <end position="55"/>
    </location>
</feature>
<evidence type="ECO:0000256" key="1">
    <source>
        <dbReference type="SAM" id="Phobius"/>
    </source>
</evidence>
<dbReference type="OrthoDB" id="6227624at2"/>